<accession>A0ABN1CBN0</accession>
<feature type="domain" description="NodB homology" evidence="3">
    <location>
        <begin position="71"/>
        <end position="248"/>
    </location>
</feature>
<dbReference type="SUPFAM" id="SSF88713">
    <property type="entry name" value="Glycoside hydrolase/deacetylase"/>
    <property type="match status" value="1"/>
</dbReference>
<evidence type="ECO:0000259" key="3">
    <source>
        <dbReference type="PROSITE" id="PS51677"/>
    </source>
</evidence>
<dbReference type="PROSITE" id="PS51677">
    <property type="entry name" value="NODB"/>
    <property type="match status" value="1"/>
</dbReference>
<dbReference type="InterPro" id="IPR051398">
    <property type="entry name" value="Polysacch_Deacetylase"/>
</dbReference>
<dbReference type="InterPro" id="IPR002509">
    <property type="entry name" value="NODB_dom"/>
</dbReference>
<dbReference type="RefSeq" id="WP_009944826.1">
    <property type="nucleotide sequence ID" value="NZ_BAAAGS010000006.1"/>
</dbReference>
<comment type="subcellular location">
    <subcellularLocation>
        <location evidence="1">Secreted</location>
    </subcellularLocation>
</comment>
<dbReference type="Gene3D" id="3.20.20.370">
    <property type="entry name" value="Glycoside hydrolase/deacetylase"/>
    <property type="match status" value="1"/>
</dbReference>
<reference evidence="4 5" key="1">
    <citation type="journal article" date="2019" name="Int. J. Syst. Evol. Microbiol.">
        <title>The Global Catalogue of Microorganisms (GCM) 10K type strain sequencing project: providing services to taxonomists for standard genome sequencing and annotation.</title>
        <authorList>
            <consortium name="The Broad Institute Genomics Platform"/>
            <consortium name="The Broad Institute Genome Sequencing Center for Infectious Disease"/>
            <person name="Wu L."/>
            <person name="Ma J."/>
        </authorList>
    </citation>
    <scope>NUCLEOTIDE SEQUENCE [LARGE SCALE GENOMIC DNA]</scope>
    <source>
        <strain evidence="4 5">JCM 10303</strain>
    </source>
</reference>
<dbReference type="PANTHER" id="PTHR34216">
    <property type="match status" value="1"/>
</dbReference>
<dbReference type="Proteomes" id="UP001500729">
    <property type="component" value="Unassembled WGS sequence"/>
</dbReference>
<evidence type="ECO:0000313" key="4">
    <source>
        <dbReference type="EMBL" id="GAA0515781.1"/>
    </source>
</evidence>
<organism evidence="4 5">
    <name type="scientific">Saccharopolyspora erythraea</name>
    <name type="common">Streptomyces erythraeus</name>
    <dbReference type="NCBI Taxonomy" id="1836"/>
    <lineage>
        <taxon>Bacteria</taxon>
        <taxon>Bacillati</taxon>
        <taxon>Actinomycetota</taxon>
        <taxon>Actinomycetes</taxon>
        <taxon>Pseudonocardiales</taxon>
        <taxon>Pseudonocardiaceae</taxon>
        <taxon>Saccharopolyspora</taxon>
    </lineage>
</organism>
<protein>
    <submittedName>
        <fullName evidence="4">Polysaccharide deacetylase family protein</fullName>
    </submittedName>
</protein>
<sequence>MAWTVQEQIAAPSGRALPYVLMYHSVSEYAQDPYRVTVDPARFERQLRWLERRGLRGVSMGELMAADDPRGLVGLTFDDGYQDFMHHVVPALRRHGFTATVFVIAGRLGGSNVWDPDGPRKPLMTSEQVEQAVLAGMEIGSHGMLHRRLSELDDDELAEEVAGSREVLRTLSGQDVGGFCYPYGDLSRRVRDAVRDCGYDYGCAIWYSPLTGRHALPRTYVGDSDGHLRLLAKRVRHEMGVTELLSFR</sequence>
<gene>
    <name evidence="4" type="ORF">GCM10009533_13490</name>
</gene>
<dbReference type="PANTHER" id="PTHR34216:SF3">
    <property type="entry name" value="POLY-BETA-1,6-N-ACETYL-D-GLUCOSAMINE N-DEACETYLASE"/>
    <property type="match status" value="1"/>
</dbReference>
<keyword evidence="5" id="KW-1185">Reference proteome</keyword>
<evidence type="ECO:0000256" key="2">
    <source>
        <dbReference type="ARBA" id="ARBA00022729"/>
    </source>
</evidence>
<proteinExistence type="predicted"/>
<name>A0ABN1CBN0_SACER</name>
<dbReference type="EMBL" id="BAAAGS010000006">
    <property type="protein sequence ID" value="GAA0515781.1"/>
    <property type="molecule type" value="Genomic_DNA"/>
</dbReference>
<evidence type="ECO:0000256" key="1">
    <source>
        <dbReference type="ARBA" id="ARBA00004613"/>
    </source>
</evidence>
<dbReference type="InterPro" id="IPR011330">
    <property type="entry name" value="Glyco_hydro/deAcase_b/a-brl"/>
</dbReference>
<dbReference type="CDD" id="cd10918">
    <property type="entry name" value="CE4_NodB_like_5s_6s"/>
    <property type="match status" value="1"/>
</dbReference>
<keyword evidence="2" id="KW-0732">Signal</keyword>
<evidence type="ECO:0000313" key="5">
    <source>
        <dbReference type="Proteomes" id="UP001500729"/>
    </source>
</evidence>
<comment type="caution">
    <text evidence="4">The sequence shown here is derived from an EMBL/GenBank/DDBJ whole genome shotgun (WGS) entry which is preliminary data.</text>
</comment>
<dbReference type="Pfam" id="PF01522">
    <property type="entry name" value="Polysacc_deac_1"/>
    <property type="match status" value="1"/>
</dbReference>